<feature type="region of interest" description="Disordered" evidence="3">
    <location>
        <begin position="72"/>
        <end position="107"/>
    </location>
</feature>
<evidence type="ECO:0000256" key="1">
    <source>
        <dbReference type="ARBA" id="ARBA00022801"/>
    </source>
</evidence>
<dbReference type="Gene3D" id="3.90.245.10">
    <property type="entry name" value="Ribonucleoside hydrolase-like"/>
    <property type="match status" value="1"/>
</dbReference>
<dbReference type="InterPro" id="IPR036452">
    <property type="entry name" value="Ribo_hydro-like"/>
</dbReference>
<accession>A0ABV5XMS7</accession>
<evidence type="ECO:0000259" key="4">
    <source>
        <dbReference type="Pfam" id="PF01156"/>
    </source>
</evidence>
<protein>
    <submittedName>
        <fullName evidence="5">Nucleoside hydrolase</fullName>
    </submittedName>
</protein>
<dbReference type="EMBL" id="JBHMAS010000080">
    <property type="protein sequence ID" value="MFB9783791.1"/>
    <property type="molecule type" value="Genomic_DNA"/>
</dbReference>
<proteinExistence type="predicted"/>
<reference evidence="5 6" key="1">
    <citation type="submission" date="2024-09" db="EMBL/GenBank/DDBJ databases">
        <authorList>
            <person name="Sun Q."/>
            <person name="Mori K."/>
        </authorList>
    </citation>
    <scope>NUCLEOTIDE SEQUENCE [LARGE SCALE GENOMIC DNA]</scope>
    <source>
        <strain evidence="5 6">JCM 11411</strain>
    </source>
</reference>
<sequence>MTAEMNTPERHVLVDTDTGVDDALAILTALNAPDTSVIGIGTVFGNCTEHQAAQNVLTVLAAVNRTDIPVCVGSPRPGPAPTTPSPHGSDGLGGRGLQPPPSVRLSDETAVDQILRTGRERPGQVDLLCLAPLTNIAAAITRDPTILRQFRSVTIMGGMGTADRREIVAAAQPKFLAKGDTNTNHDPAAAATVAATPGPVTWVGMDVTGRLRLRWADLQTLTSTSNIARFIQTITEGYHVYCTNTYGAEQPIYTSHDSVATSVMLDPTVILSSVSATAQVHSADGRSALWGHYPDDRSAVHQMATDLDYAAIRNRVARTLAGSGKH</sequence>
<evidence type="ECO:0000256" key="3">
    <source>
        <dbReference type="SAM" id="MobiDB-lite"/>
    </source>
</evidence>
<dbReference type="InterPro" id="IPR001910">
    <property type="entry name" value="Inosine/uridine_hydrolase_dom"/>
</dbReference>
<keyword evidence="6" id="KW-1185">Reference proteome</keyword>
<dbReference type="Pfam" id="PF01156">
    <property type="entry name" value="IU_nuc_hydro"/>
    <property type="match status" value="1"/>
</dbReference>
<dbReference type="SUPFAM" id="SSF53590">
    <property type="entry name" value="Nucleoside hydrolase"/>
    <property type="match status" value="1"/>
</dbReference>
<keyword evidence="2" id="KW-0326">Glycosidase</keyword>
<dbReference type="PANTHER" id="PTHR12304:SF4">
    <property type="entry name" value="URIDINE NUCLEOSIDASE"/>
    <property type="match status" value="1"/>
</dbReference>
<keyword evidence="1 5" id="KW-0378">Hydrolase</keyword>
<feature type="domain" description="Inosine/uridine-preferring nucleoside hydrolase" evidence="4">
    <location>
        <begin position="12"/>
        <end position="311"/>
    </location>
</feature>
<evidence type="ECO:0000256" key="2">
    <source>
        <dbReference type="ARBA" id="ARBA00023295"/>
    </source>
</evidence>
<dbReference type="PANTHER" id="PTHR12304">
    <property type="entry name" value="INOSINE-URIDINE PREFERRING NUCLEOSIDE HYDROLASE"/>
    <property type="match status" value="1"/>
</dbReference>
<dbReference type="RefSeq" id="WP_378376353.1">
    <property type="nucleotide sequence ID" value="NZ_JBHMAS010000080.1"/>
</dbReference>
<dbReference type="InterPro" id="IPR023186">
    <property type="entry name" value="IUNH"/>
</dbReference>
<gene>
    <name evidence="5" type="ORF">ACFFQ6_29255</name>
</gene>
<comment type="caution">
    <text evidence="5">The sequence shown here is derived from an EMBL/GenBank/DDBJ whole genome shotgun (WGS) entry which is preliminary data.</text>
</comment>
<evidence type="ECO:0000313" key="5">
    <source>
        <dbReference type="EMBL" id="MFB9783791.1"/>
    </source>
</evidence>
<evidence type="ECO:0000313" key="6">
    <source>
        <dbReference type="Proteomes" id="UP001589587"/>
    </source>
</evidence>
<organism evidence="5 6">
    <name type="scientific">Rhodococcus baikonurensis</name>
    <dbReference type="NCBI Taxonomy" id="172041"/>
    <lineage>
        <taxon>Bacteria</taxon>
        <taxon>Bacillati</taxon>
        <taxon>Actinomycetota</taxon>
        <taxon>Actinomycetes</taxon>
        <taxon>Mycobacteriales</taxon>
        <taxon>Nocardiaceae</taxon>
        <taxon>Rhodococcus</taxon>
        <taxon>Rhodococcus erythropolis group</taxon>
    </lineage>
</organism>
<dbReference type="Proteomes" id="UP001589587">
    <property type="component" value="Unassembled WGS sequence"/>
</dbReference>
<name>A0ABV5XMS7_9NOCA</name>
<dbReference type="GO" id="GO:0016787">
    <property type="term" value="F:hydrolase activity"/>
    <property type="evidence" value="ECO:0007669"/>
    <property type="project" value="UniProtKB-KW"/>
</dbReference>